<feature type="region of interest" description="Disordered" evidence="5">
    <location>
        <begin position="1"/>
        <end position="25"/>
    </location>
</feature>
<evidence type="ECO:0000256" key="4">
    <source>
        <dbReference type="ARBA" id="ARBA00023242"/>
    </source>
</evidence>
<evidence type="ECO:0000256" key="5">
    <source>
        <dbReference type="SAM" id="MobiDB-lite"/>
    </source>
</evidence>
<feature type="region of interest" description="Disordered" evidence="5">
    <location>
        <begin position="98"/>
        <end position="123"/>
    </location>
</feature>
<feature type="region of interest" description="Disordered" evidence="5">
    <location>
        <begin position="451"/>
        <end position="510"/>
    </location>
</feature>
<dbReference type="Pfam" id="PF09734">
    <property type="entry name" value="Tau95"/>
    <property type="match status" value="1"/>
</dbReference>
<feature type="compositionally biased region" description="Pro residues" evidence="5">
    <location>
        <begin position="11"/>
        <end position="22"/>
    </location>
</feature>
<dbReference type="EMBL" id="CP144750">
    <property type="protein sequence ID" value="WVZ78416.1"/>
    <property type="molecule type" value="Genomic_DNA"/>
</dbReference>
<dbReference type="GO" id="GO:0001003">
    <property type="term" value="F:RNA polymerase III type 2 promoter sequence-specific DNA binding"/>
    <property type="evidence" value="ECO:0007669"/>
    <property type="project" value="TreeGrafter"/>
</dbReference>
<protein>
    <recommendedName>
        <fullName evidence="10">Transcription factor IIIC subunit 5 HTH domain-containing protein</fullName>
    </recommendedName>
</protein>
<keyword evidence="2" id="KW-0238">DNA-binding</keyword>
<dbReference type="GO" id="GO:0005634">
    <property type="term" value="C:nucleus"/>
    <property type="evidence" value="ECO:0007669"/>
    <property type="project" value="UniProtKB-SubCell"/>
</dbReference>
<dbReference type="AlphaFoldDB" id="A0AAQ3WZ11"/>
<dbReference type="GO" id="GO:0001002">
    <property type="term" value="F:RNA polymerase III type 1 promoter sequence-specific DNA binding"/>
    <property type="evidence" value="ECO:0007669"/>
    <property type="project" value="TreeGrafter"/>
</dbReference>
<dbReference type="InterPro" id="IPR019136">
    <property type="entry name" value="TF_IIIC_su-5_HTH"/>
</dbReference>
<feature type="compositionally biased region" description="Polar residues" evidence="5">
    <location>
        <begin position="544"/>
        <end position="554"/>
    </location>
</feature>
<feature type="compositionally biased region" description="Acidic residues" evidence="5">
    <location>
        <begin position="487"/>
        <end position="502"/>
    </location>
</feature>
<feature type="non-terminal residue" evidence="8">
    <location>
        <position position="604"/>
    </location>
</feature>
<comment type="subcellular location">
    <subcellularLocation>
        <location evidence="1">Nucleus</location>
    </subcellularLocation>
</comment>
<dbReference type="PANTHER" id="PTHR13230:SF5">
    <property type="entry name" value="GENERAL TRANSCRIPTION FACTOR 3C POLYPEPTIDE 5"/>
    <property type="match status" value="1"/>
</dbReference>
<name>A0AAQ3WZ11_PASNO</name>
<accession>A0AAQ3WZ11</accession>
<feature type="region of interest" description="Disordered" evidence="5">
    <location>
        <begin position="535"/>
        <end position="560"/>
    </location>
</feature>
<feature type="region of interest" description="Disordered" evidence="5">
    <location>
        <begin position="245"/>
        <end position="268"/>
    </location>
</feature>
<feature type="domain" description="Transcription factor IIIC subunit Tfc1/Sfc1 triple barrel" evidence="7">
    <location>
        <begin position="142"/>
        <end position="236"/>
    </location>
</feature>
<dbReference type="InterPro" id="IPR042536">
    <property type="entry name" value="TFIIIC_tauA_Sfc1"/>
</dbReference>
<reference evidence="8 9" key="1">
    <citation type="submission" date="2024-02" db="EMBL/GenBank/DDBJ databases">
        <title>High-quality chromosome-scale genome assembly of Pensacola bahiagrass (Paspalum notatum Flugge var. saurae).</title>
        <authorList>
            <person name="Vega J.M."/>
            <person name="Podio M."/>
            <person name="Orjuela J."/>
            <person name="Siena L.A."/>
            <person name="Pessino S.C."/>
            <person name="Combes M.C."/>
            <person name="Mariac C."/>
            <person name="Albertini E."/>
            <person name="Pupilli F."/>
            <person name="Ortiz J.P.A."/>
            <person name="Leblanc O."/>
        </authorList>
    </citation>
    <scope>NUCLEOTIDE SEQUENCE [LARGE SCALE GENOMIC DNA]</scope>
    <source>
        <strain evidence="8">R1</strain>
        <tissue evidence="8">Leaf</tissue>
    </source>
</reference>
<evidence type="ECO:0000259" key="6">
    <source>
        <dbReference type="Pfam" id="PF09734"/>
    </source>
</evidence>
<evidence type="ECO:0000256" key="1">
    <source>
        <dbReference type="ARBA" id="ARBA00004123"/>
    </source>
</evidence>
<evidence type="ECO:0008006" key="10">
    <source>
        <dbReference type="Google" id="ProtNLM"/>
    </source>
</evidence>
<feature type="compositionally biased region" description="Basic and acidic residues" evidence="5">
    <location>
        <begin position="451"/>
        <end position="464"/>
    </location>
</feature>
<keyword evidence="3" id="KW-0804">Transcription</keyword>
<feature type="domain" description="Transcription factor IIIC subunit 5 HTH" evidence="6">
    <location>
        <begin position="329"/>
        <end position="373"/>
    </location>
</feature>
<dbReference type="PANTHER" id="PTHR13230">
    <property type="entry name" value="GENERAL TRANSCRIPTION FACTOR IIIC, POLYPEPTIDE 5"/>
    <property type="match status" value="1"/>
</dbReference>
<dbReference type="GO" id="GO:0006384">
    <property type="term" value="P:transcription initiation at RNA polymerase III promoter"/>
    <property type="evidence" value="ECO:0007669"/>
    <property type="project" value="InterPro"/>
</dbReference>
<evidence type="ECO:0000313" key="9">
    <source>
        <dbReference type="Proteomes" id="UP001341281"/>
    </source>
</evidence>
<keyword evidence="4" id="KW-0539">Nucleus</keyword>
<evidence type="ECO:0000259" key="7">
    <source>
        <dbReference type="Pfam" id="PF17682"/>
    </source>
</evidence>
<dbReference type="InterPro" id="IPR040454">
    <property type="entry name" value="TF_IIIC_Tfc1/Sfc1"/>
</dbReference>
<organism evidence="8 9">
    <name type="scientific">Paspalum notatum var. saurae</name>
    <dbReference type="NCBI Taxonomy" id="547442"/>
    <lineage>
        <taxon>Eukaryota</taxon>
        <taxon>Viridiplantae</taxon>
        <taxon>Streptophyta</taxon>
        <taxon>Embryophyta</taxon>
        <taxon>Tracheophyta</taxon>
        <taxon>Spermatophyta</taxon>
        <taxon>Magnoliopsida</taxon>
        <taxon>Liliopsida</taxon>
        <taxon>Poales</taxon>
        <taxon>Poaceae</taxon>
        <taxon>PACMAD clade</taxon>
        <taxon>Panicoideae</taxon>
        <taxon>Andropogonodae</taxon>
        <taxon>Paspaleae</taxon>
        <taxon>Paspalinae</taxon>
        <taxon>Paspalum</taxon>
    </lineage>
</organism>
<dbReference type="Gene3D" id="3.30.200.160">
    <property type="entry name" value="TFIIIC, subcomplex tauA, subunit Sfc1, barrel domain"/>
    <property type="match status" value="1"/>
</dbReference>
<evidence type="ECO:0000313" key="8">
    <source>
        <dbReference type="EMBL" id="WVZ78416.1"/>
    </source>
</evidence>
<dbReference type="Proteomes" id="UP001341281">
    <property type="component" value="Chromosome 06"/>
</dbReference>
<dbReference type="Pfam" id="PF17682">
    <property type="entry name" value="Tau95_N"/>
    <property type="match status" value="1"/>
</dbReference>
<dbReference type="InterPro" id="IPR041499">
    <property type="entry name" value="Tfc1/Sfc1_N"/>
</dbReference>
<evidence type="ECO:0000256" key="2">
    <source>
        <dbReference type="ARBA" id="ARBA00023125"/>
    </source>
</evidence>
<feature type="compositionally biased region" description="Low complexity" evidence="5">
    <location>
        <begin position="1"/>
        <end position="10"/>
    </location>
</feature>
<proteinExistence type="predicted"/>
<feature type="compositionally biased region" description="Pro residues" evidence="5">
    <location>
        <begin position="104"/>
        <end position="115"/>
    </location>
</feature>
<evidence type="ECO:0000256" key="3">
    <source>
        <dbReference type="ARBA" id="ARBA00023163"/>
    </source>
</evidence>
<dbReference type="GO" id="GO:0000127">
    <property type="term" value="C:transcription factor TFIIIC complex"/>
    <property type="evidence" value="ECO:0007669"/>
    <property type="project" value="InterPro"/>
</dbReference>
<keyword evidence="9" id="KW-1185">Reference proteome</keyword>
<gene>
    <name evidence="8" type="ORF">U9M48_026128</name>
</gene>
<sequence length="604" mass="66238">TPLPLSLSLLPPTPKHPAPPLPVGRRPSRFFSPVSLASLSDSSTSLSCSSLAHAGAAASRHCRAPQALPASVPLASGFPVPDEGIPNTKVLAPIPSPNLMASPPSSPMAVPPEPLTSPSAPSPSRITDGAISGRLPAAEAFAVHYPGYPSSPARAARTLGGLPTIAKVRSSDLSARLELRFRPEDPHCHPAFGEPRACTGLLLRLSRRNGTAAPCAEVVARVRTTYNFDGMADFQHVVPVHAAQMKKRKRSGSENDNENLDNTGLQETDGGDVMMLVPPLFSVKDRPTKIALLPSSNAISKSMHRGVVQERWEVLQLHQSLHPPPFLQILLHLLLFRAGYYFSTGPFGKFWIRRGYDPRQDPESRMFQRIDFRVPPELRNFLRTKDSGSKKWADLCKLEAMPSQSFIFLQLCELKDDFIQEQIRKPSYQSICSAKNLLRDAHELIERSKKQEALWTSERSKGDKDADEEAPATHTETEEQVGPNNSDSEDVDDEEEEEELDGYDSPPMAEDVRDFTLDAFGEGFSNGYLEEVLRSFPLQEDGQNKSSDAPNNADASDGEFEIFEQPSDDEECSDASLTATLPNTTYVPALSTQSRVFTSAVQHL</sequence>